<dbReference type="PANTHER" id="PTHR30518:SF2">
    <property type="entry name" value="ENDOLYTIC MUREIN TRANSGLYCOSYLASE"/>
    <property type="match status" value="1"/>
</dbReference>
<evidence type="ECO:0000256" key="7">
    <source>
        <dbReference type="HAMAP-Rule" id="MF_02065"/>
    </source>
</evidence>
<dbReference type="HAMAP" id="MF_02065">
    <property type="entry name" value="MltG"/>
    <property type="match status" value="1"/>
</dbReference>
<evidence type="ECO:0000256" key="8">
    <source>
        <dbReference type="SAM" id="MobiDB-lite"/>
    </source>
</evidence>
<feature type="transmembrane region" description="Helical" evidence="7">
    <location>
        <begin position="177"/>
        <end position="198"/>
    </location>
</feature>
<evidence type="ECO:0000256" key="1">
    <source>
        <dbReference type="ARBA" id="ARBA00022475"/>
    </source>
</evidence>
<comment type="caution">
    <text evidence="9">The sequence shown here is derived from an EMBL/GenBank/DDBJ whole genome shotgun (WGS) entry which is preliminary data.</text>
</comment>
<accession>A0ABV5T1D3</accession>
<comment type="function">
    <text evidence="7">Functions as a peptidoglycan terminase that cleaves nascent peptidoglycan strands endolytically to terminate their elongation.</text>
</comment>
<evidence type="ECO:0000256" key="5">
    <source>
        <dbReference type="ARBA" id="ARBA00023239"/>
    </source>
</evidence>
<proteinExistence type="inferred from homology"/>
<evidence type="ECO:0000313" key="9">
    <source>
        <dbReference type="EMBL" id="MFB9646428.1"/>
    </source>
</evidence>
<gene>
    <name evidence="7 9" type="primary">mltG</name>
    <name evidence="9" type="ORF">ACFFPJ_11525</name>
</gene>
<protein>
    <recommendedName>
        <fullName evidence="7">Endolytic murein transglycosylase</fullName>
        <ecNumber evidence="7">4.2.2.29</ecNumber>
    </recommendedName>
    <alternativeName>
        <fullName evidence="7">Peptidoglycan lytic transglycosylase</fullName>
    </alternativeName>
    <alternativeName>
        <fullName evidence="7">Peptidoglycan polymerization terminase</fullName>
    </alternativeName>
</protein>
<keyword evidence="5 7" id="KW-0456">Lyase</keyword>
<dbReference type="PANTHER" id="PTHR30518">
    <property type="entry name" value="ENDOLYTIC MUREIN TRANSGLYCOSYLASE"/>
    <property type="match status" value="1"/>
</dbReference>
<organism evidence="9 10">
    <name type="scientific">Microbacterium terregens</name>
    <dbReference type="NCBI Taxonomy" id="69363"/>
    <lineage>
        <taxon>Bacteria</taxon>
        <taxon>Bacillati</taxon>
        <taxon>Actinomycetota</taxon>
        <taxon>Actinomycetes</taxon>
        <taxon>Micrococcales</taxon>
        <taxon>Microbacteriaceae</taxon>
        <taxon>Microbacterium</taxon>
    </lineage>
</organism>
<sequence>MPDAKSPFDDPFADLFGKLPDPRERRAAGEDAPRGTSEPVTPTGGRNATGGRPLSRREAREAAARQAAARKSPVEVSVPTPAPTPETSPPAAPARAVPAASPLSAPSVLPVDDAHNWPVVGGSTPGSPSYSRTGESAAPRAVATATLEDLFTGEQATNSLGQEPPPRNRRKRRIGGWIALGVVLLLIGGIVTGGLWVWNTYETQIREVMGWEEPKDFEPGLANGETFVTISSGDTGGPISQSLFDAGVTKTPGAFYDYLIDTAQNPPFVPGVFKLQKQMTSAAALEALLDPANKLENTAQLREGLTVEQSLPILAEGTGLPIEDFQAAVANPADYGVPADSLEGWLFPATYTFDPGATAADVVTTLVNRTVQSLDAASVAVDDRQRVLTIASIIQREARFETDFYKVSRVIQNRLSPDNQQTFGKLEMDSTAQYGFGEADGTASTSEDAQFNDNPWNTYVHPGLPIGPISNPGDVAIDAAMHPADGDWLYFVTVNLNTGETVFTSNLTDHNKAVAQWQAWCTENPDAGC</sequence>
<keyword evidence="4 7" id="KW-0472">Membrane</keyword>
<comment type="subcellular location">
    <subcellularLocation>
        <location evidence="7">Cell membrane</location>
        <topology evidence="7">Single-pass membrane protein</topology>
    </subcellularLocation>
</comment>
<dbReference type="EMBL" id="JBHMBE010000003">
    <property type="protein sequence ID" value="MFB9646428.1"/>
    <property type="molecule type" value="Genomic_DNA"/>
</dbReference>
<reference evidence="9 10" key="1">
    <citation type="submission" date="2024-09" db="EMBL/GenBank/DDBJ databases">
        <authorList>
            <person name="Sun Q."/>
            <person name="Mori K."/>
        </authorList>
    </citation>
    <scope>NUCLEOTIDE SEQUENCE [LARGE SCALE GENOMIC DNA]</scope>
    <source>
        <strain evidence="9 10">JCM 1342</strain>
    </source>
</reference>
<comment type="catalytic activity">
    <reaction evidence="7">
        <text>a peptidoglycan chain = a peptidoglycan chain with N-acetyl-1,6-anhydromuramyl-[peptide] at the reducing end + a peptidoglycan chain with N-acetylglucosamine at the non-reducing end.</text>
        <dbReference type="EC" id="4.2.2.29"/>
    </reaction>
</comment>
<name>A0ABV5T1D3_9MICO</name>
<evidence type="ECO:0000256" key="3">
    <source>
        <dbReference type="ARBA" id="ARBA00022989"/>
    </source>
</evidence>
<keyword evidence="2 7" id="KW-0812">Transmembrane</keyword>
<dbReference type="RefSeq" id="WP_344713310.1">
    <property type="nucleotide sequence ID" value="NZ_BAAAWH010000001.1"/>
</dbReference>
<feature type="compositionally biased region" description="Low complexity" evidence="8">
    <location>
        <begin position="64"/>
        <end position="79"/>
    </location>
</feature>
<feature type="compositionally biased region" description="Pro residues" evidence="8">
    <location>
        <begin position="80"/>
        <end position="92"/>
    </location>
</feature>
<dbReference type="Proteomes" id="UP001589611">
    <property type="component" value="Unassembled WGS sequence"/>
</dbReference>
<feature type="region of interest" description="Disordered" evidence="8">
    <location>
        <begin position="1"/>
        <end position="139"/>
    </location>
</feature>
<keyword evidence="1 7" id="KW-1003">Cell membrane</keyword>
<keyword evidence="10" id="KW-1185">Reference proteome</keyword>
<evidence type="ECO:0000256" key="4">
    <source>
        <dbReference type="ARBA" id="ARBA00023136"/>
    </source>
</evidence>
<keyword evidence="3 7" id="KW-1133">Transmembrane helix</keyword>
<dbReference type="InterPro" id="IPR003770">
    <property type="entry name" value="MLTG-like"/>
</dbReference>
<dbReference type="Pfam" id="PF02618">
    <property type="entry name" value="YceG"/>
    <property type="match status" value="1"/>
</dbReference>
<evidence type="ECO:0000313" key="10">
    <source>
        <dbReference type="Proteomes" id="UP001589611"/>
    </source>
</evidence>
<dbReference type="EC" id="4.2.2.29" evidence="7"/>
<feature type="compositionally biased region" description="Basic and acidic residues" evidence="8">
    <location>
        <begin position="20"/>
        <end position="33"/>
    </location>
</feature>
<feature type="site" description="Important for catalytic activity" evidence="7">
    <location>
        <position position="397"/>
    </location>
</feature>
<dbReference type="NCBIfam" id="TIGR00247">
    <property type="entry name" value="endolytic transglycosylase MltG"/>
    <property type="match status" value="1"/>
</dbReference>
<evidence type="ECO:0000256" key="2">
    <source>
        <dbReference type="ARBA" id="ARBA00022692"/>
    </source>
</evidence>
<evidence type="ECO:0000256" key="6">
    <source>
        <dbReference type="ARBA" id="ARBA00023316"/>
    </source>
</evidence>
<dbReference type="Gene3D" id="3.30.160.60">
    <property type="entry name" value="Classic Zinc Finger"/>
    <property type="match status" value="1"/>
</dbReference>
<feature type="compositionally biased region" description="Low complexity" evidence="8">
    <location>
        <begin position="93"/>
        <end position="111"/>
    </location>
</feature>
<feature type="compositionally biased region" description="Polar residues" evidence="8">
    <location>
        <begin position="125"/>
        <end position="134"/>
    </location>
</feature>
<keyword evidence="6 7" id="KW-0961">Cell wall biogenesis/degradation</keyword>
<comment type="similarity">
    <text evidence="7">Belongs to the transglycosylase MltG family.</text>
</comment>